<dbReference type="InterPro" id="IPR036047">
    <property type="entry name" value="F-box-like_dom_sf"/>
</dbReference>
<dbReference type="InterPro" id="IPR017451">
    <property type="entry name" value="F-box-assoc_interact_dom"/>
</dbReference>
<name>A0AAV6LCZ1_9ERIC</name>
<dbReference type="Pfam" id="PF00646">
    <property type="entry name" value="F-box"/>
    <property type="match status" value="1"/>
</dbReference>
<protein>
    <recommendedName>
        <fullName evidence="2">F-box domain-containing protein</fullName>
    </recommendedName>
</protein>
<evidence type="ECO:0000313" key="4">
    <source>
        <dbReference type="Proteomes" id="UP000823749"/>
    </source>
</evidence>
<sequence>MRGTKRKAAPNTAAVSVASISDVPNPIVCDILSRLPLNSIFTCKRVSKAWRDLILDPHFERLHLSRSPLSLFFFRNGDINNIYNSNSASSHFEIFQLHDPPVLEHYNATMKFKTEVYFSGMRIAASCNGLILLANWSDGRVIVCNPLRAQHFILPKPPNTVTDIMTPRFGFGHSPATDQYKVLRFYYLRHSPSILGFDIYTVGIDDKWRSLGYPRQPTAVALTLDLVFLNGAFHWLGFENRKSWFICYFDIEKELFGSFPLPSHIRIVCPYLGVVDNWLYIKEVCSLDVQKVWVMKDYGEFSSWTLEYVIEGARFGTAKPLKMLKDGTLLMMFNKIPENGYIKITLASYNPQTRVLKKIKHCGDLNLSLFPFPSPSRSRSNYKPEGGAPTTNPVAPPSPAIAPPPPPPALPPQPQLLPHRRKLPPPPTSGTPTLSPSKRRPPIDVRKGKQNSKLQKQHNCIPDEHYVQTLFAVWLEDWEGRAA</sequence>
<dbReference type="NCBIfam" id="TIGR01640">
    <property type="entry name" value="F_box_assoc_1"/>
    <property type="match status" value="1"/>
</dbReference>
<evidence type="ECO:0000313" key="3">
    <source>
        <dbReference type="EMBL" id="KAG5562945.1"/>
    </source>
</evidence>
<dbReference type="EMBL" id="JACTNZ010000002">
    <property type="protein sequence ID" value="KAG5562945.1"/>
    <property type="molecule type" value="Genomic_DNA"/>
</dbReference>
<keyword evidence="4" id="KW-1185">Reference proteome</keyword>
<dbReference type="PROSITE" id="PS50181">
    <property type="entry name" value="FBOX"/>
    <property type="match status" value="1"/>
</dbReference>
<dbReference type="SUPFAM" id="SSF81383">
    <property type="entry name" value="F-box domain"/>
    <property type="match status" value="1"/>
</dbReference>
<proteinExistence type="predicted"/>
<dbReference type="InterPro" id="IPR050796">
    <property type="entry name" value="SCF_F-box_component"/>
</dbReference>
<organism evidence="3 4">
    <name type="scientific">Rhododendron griersonianum</name>
    <dbReference type="NCBI Taxonomy" id="479676"/>
    <lineage>
        <taxon>Eukaryota</taxon>
        <taxon>Viridiplantae</taxon>
        <taxon>Streptophyta</taxon>
        <taxon>Embryophyta</taxon>
        <taxon>Tracheophyta</taxon>
        <taxon>Spermatophyta</taxon>
        <taxon>Magnoliopsida</taxon>
        <taxon>eudicotyledons</taxon>
        <taxon>Gunneridae</taxon>
        <taxon>Pentapetalae</taxon>
        <taxon>asterids</taxon>
        <taxon>Ericales</taxon>
        <taxon>Ericaceae</taxon>
        <taxon>Ericoideae</taxon>
        <taxon>Rhodoreae</taxon>
        <taxon>Rhododendron</taxon>
    </lineage>
</organism>
<reference evidence="3" key="1">
    <citation type="submission" date="2020-08" db="EMBL/GenBank/DDBJ databases">
        <title>Plant Genome Project.</title>
        <authorList>
            <person name="Zhang R.-G."/>
        </authorList>
    </citation>
    <scope>NUCLEOTIDE SEQUENCE</scope>
    <source>
        <strain evidence="3">WSP0</strain>
        <tissue evidence="3">Leaf</tissue>
    </source>
</reference>
<evidence type="ECO:0000259" key="2">
    <source>
        <dbReference type="PROSITE" id="PS50181"/>
    </source>
</evidence>
<gene>
    <name evidence="3" type="ORF">RHGRI_005622</name>
</gene>
<feature type="domain" description="F-box" evidence="2">
    <location>
        <begin position="17"/>
        <end position="62"/>
    </location>
</feature>
<dbReference type="Proteomes" id="UP000823749">
    <property type="component" value="Chromosome 2"/>
</dbReference>
<dbReference type="SMART" id="SM00256">
    <property type="entry name" value="FBOX"/>
    <property type="match status" value="1"/>
</dbReference>
<evidence type="ECO:0000256" key="1">
    <source>
        <dbReference type="SAM" id="MobiDB-lite"/>
    </source>
</evidence>
<feature type="compositionally biased region" description="Pro residues" evidence="1">
    <location>
        <begin position="394"/>
        <end position="415"/>
    </location>
</feature>
<dbReference type="Gene3D" id="1.20.1280.50">
    <property type="match status" value="1"/>
</dbReference>
<dbReference type="InterPro" id="IPR006527">
    <property type="entry name" value="F-box-assoc_dom_typ1"/>
</dbReference>
<dbReference type="AlphaFoldDB" id="A0AAV6LCZ1"/>
<dbReference type="InterPro" id="IPR001810">
    <property type="entry name" value="F-box_dom"/>
</dbReference>
<dbReference type="Pfam" id="PF07734">
    <property type="entry name" value="FBA_1"/>
    <property type="match status" value="1"/>
</dbReference>
<dbReference type="PANTHER" id="PTHR31672:SF13">
    <property type="entry name" value="F-BOX PROTEIN CPR30-LIKE"/>
    <property type="match status" value="1"/>
</dbReference>
<feature type="region of interest" description="Disordered" evidence="1">
    <location>
        <begin position="376"/>
        <end position="461"/>
    </location>
</feature>
<comment type="caution">
    <text evidence="3">The sequence shown here is derived from an EMBL/GenBank/DDBJ whole genome shotgun (WGS) entry which is preliminary data.</text>
</comment>
<dbReference type="PANTHER" id="PTHR31672">
    <property type="entry name" value="BNACNNG10540D PROTEIN"/>
    <property type="match status" value="1"/>
</dbReference>
<accession>A0AAV6LCZ1</accession>